<feature type="transmembrane region" description="Helical" evidence="1">
    <location>
        <begin position="371"/>
        <end position="395"/>
    </location>
</feature>
<evidence type="ECO:0000256" key="1">
    <source>
        <dbReference type="SAM" id="Phobius"/>
    </source>
</evidence>
<reference evidence="2 3" key="1">
    <citation type="submission" date="2023-07" db="EMBL/GenBank/DDBJ databases">
        <title>Genomic Encyclopedia of Type Strains, Phase IV (KMG-IV): sequencing the most valuable type-strain genomes for metagenomic binning, comparative biology and taxonomic classification.</title>
        <authorList>
            <person name="Goeker M."/>
        </authorList>
    </citation>
    <scope>NUCLEOTIDE SEQUENCE [LARGE SCALE GENOMIC DNA]</scope>
    <source>
        <strain evidence="2 3">DSM 19092</strain>
    </source>
</reference>
<feature type="transmembrane region" description="Helical" evidence="1">
    <location>
        <begin position="333"/>
        <end position="350"/>
    </location>
</feature>
<sequence length="425" mass="51132">MKYFKYKRLIKKRKAFENIEILFGTFLNKYADGDKKLLLTFFYNVNVVITLASILVPIFVYSLIYSFRSYINPFYIATIYFFVTVMFTDINNDDYDPVELENISQWMYKARKNKFKLLIIEKLLLTFGTKILFYCFFMIIFMRELHFSYTTIFLYEFLVLITIFFTIIVKFLWSNHQIVFLFIHGPNNTKKKEHFIQYKNDLHYDKYQIALSRSCQNRTYYLYILYTYMFSAASLFIIWIINFYFNNHKFIIISVYLALESTIISFISQGIINSSKMLNYSNVSDYYYIKKFYKKNYYENILSKFLSRRLLVILISYYLGVLILYGLSLFTAIIVLCSTIIYFYSIKIITKRVYRFKKLSIEDIKNNFFVYFFNPIEDLLILGLPFITCSVLAYYSMKLGSIYPIMGFFAVYSSFLVLYHFIKEG</sequence>
<keyword evidence="1" id="KW-0472">Membrane</keyword>
<evidence type="ECO:0000313" key="3">
    <source>
        <dbReference type="Proteomes" id="UP001225646"/>
    </source>
</evidence>
<feature type="transmembrane region" description="Helical" evidence="1">
    <location>
        <begin position="152"/>
        <end position="173"/>
    </location>
</feature>
<comment type="caution">
    <text evidence="2">The sequence shown here is derived from an EMBL/GenBank/DDBJ whole genome shotgun (WGS) entry which is preliminary data.</text>
</comment>
<dbReference type="EMBL" id="JAUSTR010000005">
    <property type="protein sequence ID" value="MDQ0162676.1"/>
    <property type="molecule type" value="Genomic_DNA"/>
</dbReference>
<accession>A0ABT9VNX0</accession>
<organism evidence="2 3">
    <name type="scientific">Aeribacillus alveayuensis</name>
    <dbReference type="NCBI Taxonomy" id="279215"/>
    <lineage>
        <taxon>Bacteria</taxon>
        <taxon>Bacillati</taxon>
        <taxon>Bacillota</taxon>
        <taxon>Bacilli</taxon>
        <taxon>Bacillales</taxon>
        <taxon>Bacillaceae</taxon>
        <taxon>Aeribacillus</taxon>
    </lineage>
</organism>
<proteinExistence type="predicted"/>
<evidence type="ECO:0000313" key="2">
    <source>
        <dbReference type="EMBL" id="MDQ0162676.1"/>
    </source>
</evidence>
<keyword evidence="1" id="KW-1133">Transmembrane helix</keyword>
<dbReference type="Proteomes" id="UP001225646">
    <property type="component" value="Unassembled WGS sequence"/>
</dbReference>
<dbReference type="RefSeq" id="WP_419152029.1">
    <property type="nucleotide sequence ID" value="NZ_JAUSTR010000005.1"/>
</dbReference>
<keyword evidence="1" id="KW-0812">Transmembrane</keyword>
<feature type="transmembrane region" description="Helical" evidence="1">
    <location>
        <begin position="401"/>
        <end position="422"/>
    </location>
</feature>
<feature type="transmembrane region" description="Helical" evidence="1">
    <location>
        <begin position="117"/>
        <end position="140"/>
    </location>
</feature>
<feature type="transmembrane region" description="Helical" evidence="1">
    <location>
        <begin position="220"/>
        <end position="245"/>
    </location>
</feature>
<evidence type="ECO:0008006" key="4">
    <source>
        <dbReference type="Google" id="ProtNLM"/>
    </source>
</evidence>
<protein>
    <recommendedName>
        <fullName evidence="4">Sugar transporter</fullName>
    </recommendedName>
</protein>
<feature type="transmembrane region" description="Helical" evidence="1">
    <location>
        <begin position="70"/>
        <end position="88"/>
    </location>
</feature>
<feature type="transmembrane region" description="Helical" evidence="1">
    <location>
        <begin position="310"/>
        <end position="327"/>
    </location>
</feature>
<keyword evidence="3" id="KW-1185">Reference proteome</keyword>
<feature type="transmembrane region" description="Helical" evidence="1">
    <location>
        <begin position="251"/>
        <end position="272"/>
    </location>
</feature>
<name>A0ABT9VNX0_9BACI</name>
<feature type="transmembrane region" description="Helical" evidence="1">
    <location>
        <begin position="37"/>
        <end position="64"/>
    </location>
</feature>
<gene>
    <name evidence="2" type="ORF">J2S06_001753</name>
</gene>